<dbReference type="STRING" id="35722.A0A0B7NFK1"/>
<dbReference type="EMBL" id="LN733663">
    <property type="protein sequence ID" value="CEP17291.1"/>
    <property type="molecule type" value="Genomic_DNA"/>
</dbReference>
<feature type="region of interest" description="Disordered" evidence="6">
    <location>
        <begin position="288"/>
        <end position="313"/>
    </location>
</feature>
<proteinExistence type="predicted"/>
<evidence type="ECO:0000256" key="2">
    <source>
        <dbReference type="ARBA" id="ARBA00022771"/>
    </source>
</evidence>
<evidence type="ECO:0000256" key="3">
    <source>
        <dbReference type="ARBA" id="ARBA00022833"/>
    </source>
</evidence>
<dbReference type="GO" id="GO:0008270">
    <property type="term" value="F:zinc ion binding"/>
    <property type="evidence" value="ECO:0007669"/>
    <property type="project" value="UniProtKB-KW"/>
</dbReference>
<dbReference type="PANTHER" id="PTHR45969:SF69">
    <property type="entry name" value="FINGER DOMAIN PROTEIN, PUTATIVE (AFU_ORTHOLOGUE AFUA_3G12190)-RELATED"/>
    <property type="match status" value="1"/>
</dbReference>
<dbReference type="GO" id="GO:0061630">
    <property type="term" value="F:ubiquitin protein ligase activity"/>
    <property type="evidence" value="ECO:0007669"/>
    <property type="project" value="TreeGrafter"/>
</dbReference>
<gene>
    <name evidence="8" type="primary">PARPA_11587.1 scaffold 44482</name>
</gene>
<evidence type="ECO:0000259" key="7">
    <source>
        <dbReference type="PROSITE" id="PS50089"/>
    </source>
</evidence>
<evidence type="ECO:0000256" key="1">
    <source>
        <dbReference type="ARBA" id="ARBA00022723"/>
    </source>
</evidence>
<dbReference type="SUPFAM" id="SSF57850">
    <property type="entry name" value="RING/U-box"/>
    <property type="match status" value="1"/>
</dbReference>
<dbReference type="InterPro" id="IPR001841">
    <property type="entry name" value="Znf_RING"/>
</dbReference>
<organism evidence="8 9">
    <name type="scientific">Parasitella parasitica</name>
    <dbReference type="NCBI Taxonomy" id="35722"/>
    <lineage>
        <taxon>Eukaryota</taxon>
        <taxon>Fungi</taxon>
        <taxon>Fungi incertae sedis</taxon>
        <taxon>Mucoromycota</taxon>
        <taxon>Mucoromycotina</taxon>
        <taxon>Mucoromycetes</taxon>
        <taxon>Mucorales</taxon>
        <taxon>Mucorineae</taxon>
        <taxon>Mucoraceae</taxon>
        <taxon>Parasitella</taxon>
    </lineage>
</organism>
<dbReference type="Pfam" id="PF13639">
    <property type="entry name" value="zf-RING_2"/>
    <property type="match status" value="1"/>
</dbReference>
<dbReference type="GO" id="GO:0016567">
    <property type="term" value="P:protein ubiquitination"/>
    <property type="evidence" value="ECO:0007669"/>
    <property type="project" value="TreeGrafter"/>
</dbReference>
<dbReference type="PANTHER" id="PTHR45969">
    <property type="entry name" value="RING ZINC FINGER PROTEIN-RELATED"/>
    <property type="match status" value="1"/>
</dbReference>
<reference evidence="8 9" key="1">
    <citation type="submission" date="2014-09" db="EMBL/GenBank/DDBJ databases">
        <authorList>
            <person name="Ellenberger Sabrina"/>
        </authorList>
    </citation>
    <scope>NUCLEOTIDE SEQUENCE [LARGE SCALE GENOMIC DNA]</scope>
    <source>
        <strain evidence="8 9">CBS 412.66</strain>
    </source>
</reference>
<keyword evidence="9" id="KW-1185">Reference proteome</keyword>
<evidence type="ECO:0000313" key="8">
    <source>
        <dbReference type="EMBL" id="CEP17291.1"/>
    </source>
</evidence>
<dbReference type="AlphaFoldDB" id="A0A0B7NFK1"/>
<feature type="compositionally biased region" description="Low complexity" evidence="6">
    <location>
        <begin position="291"/>
        <end position="301"/>
    </location>
</feature>
<evidence type="ECO:0000313" key="9">
    <source>
        <dbReference type="Proteomes" id="UP000054107"/>
    </source>
</evidence>
<keyword evidence="2 4" id="KW-0863">Zinc-finger</keyword>
<dbReference type="SMART" id="SM00184">
    <property type="entry name" value="RING"/>
    <property type="match status" value="1"/>
</dbReference>
<evidence type="ECO:0000256" key="4">
    <source>
        <dbReference type="PROSITE-ProRule" id="PRU00175"/>
    </source>
</evidence>
<name>A0A0B7NFK1_9FUNG</name>
<protein>
    <recommendedName>
        <fullName evidence="7">RING-type domain-containing protein</fullName>
    </recommendedName>
</protein>
<dbReference type="PROSITE" id="PS50089">
    <property type="entry name" value="ZF_RING_2"/>
    <property type="match status" value="1"/>
</dbReference>
<dbReference type="Gene3D" id="3.30.40.10">
    <property type="entry name" value="Zinc/RING finger domain, C3HC4 (zinc finger)"/>
    <property type="match status" value="1"/>
</dbReference>
<keyword evidence="3" id="KW-0862">Zinc</keyword>
<dbReference type="OrthoDB" id="6105938at2759"/>
<dbReference type="Proteomes" id="UP000054107">
    <property type="component" value="Unassembled WGS sequence"/>
</dbReference>
<sequence length="313" mass="35729">MKISCSICLEDMTVDSEVVSLSVCGHIFDSECITQCLMSTGKCPLCNEPTSRCHPAFKRVYFSVSSEVDPESQALIEALAETGSIKEEISKIQKEYDDLAIQLTVARDELNHATKAKNRTESELKRTYTEKSMNAMQKTRLAEELQDIKFKIREENDKMTQKLIAKQKSIDLLTRNLEKSNNRIKFLKVEIEGYKQRAKESAPGAYRRTFLDRSYESRYNDLSKDHKTLKDKMEKLEKKFIELTIASVDATPPPSKAEAKVFRVQQLEKQLEWSKSNEHNLLKEILKLKQASPSTASSSRTPVDEGSESEQND</sequence>
<keyword evidence="5" id="KW-0175">Coiled coil</keyword>
<evidence type="ECO:0000256" key="6">
    <source>
        <dbReference type="SAM" id="MobiDB-lite"/>
    </source>
</evidence>
<evidence type="ECO:0000256" key="5">
    <source>
        <dbReference type="SAM" id="Coils"/>
    </source>
</evidence>
<feature type="domain" description="RING-type" evidence="7">
    <location>
        <begin position="5"/>
        <end position="47"/>
    </location>
</feature>
<accession>A0A0B7NFK1</accession>
<keyword evidence="1" id="KW-0479">Metal-binding</keyword>
<feature type="coiled-coil region" evidence="5">
    <location>
        <begin position="89"/>
        <end position="284"/>
    </location>
</feature>
<dbReference type="InterPro" id="IPR013083">
    <property type="entry name" value="Znf_RING/FYVE/PHD"/>
</dbReference>